<protein>
    <submittedName>
        <fullName evidence="1">Uncharacterized protein</fullName>
    </submittedName>
</protein>
<proteinExistence type="predicted"/>
<keyword evidence="2" id="KW-1185">Reference proteome</keyword>
<dbReference type="Proteomes" id="UP000053097">
    <property type="component" value="Unassembled WGS sequence"/>
</dbReference>
<organism evidence="1 2">
    <name type="scientific">Ooceraea biroi</name>
    <name type="common">Clonal raider ant</name>
    <name type="synonym">Cerapachys biroi</name>
    <dbReference type="NCBI Taxonomy" id="2015173"/>
    <lineage>
        <taxon>Eukaryota</taxon>
        <taxon>Metazoa</taxon>
        <taxon>Ecdysozoa</taxon>
        <taxon>Arthropoda</taxon>
        <taxon>Hexapoda</taxon>
        <taxon>Insecta</taxon>
        <taxon>Pterygota</taxon>
        <taxon>Neoptera</taxon>
        <taxon>Endopterygota</taxon>
        <taxon>Hymenoptera</taxon>
        <taxon>Apocrita</taxon>
        <taxon>Aculeata</taxon>
        <taxon>Formicoidea</taxon>
        <taxon>Formicidae</taxon>
        <taxon>Dorylinae</taxon>
        <taxon>Ooceraea</taxon>
    </lineage>
</organism>
<sequence length="106" mass="11892">MKETRISSAHRRVLTNITRRIKCHQPGVVDRCFDRSILASSQVHSVQPALSRFFASLGDLSPGEGYFVPSVFLLVNNPVIAPQNLPQIISPFCNTTSIKCRLDRRL</sequence>
<reference evidence="1 2" key="1">
    <citation type="journal article" date="2014" name="Curr. Biol.">
        <title>The genome of the clonal raider ant Cerapachys biroi.</title>
        <authorList>
            <person name="Oxley P.R."/>
            <person name="Ji L."/>
            <person name="Fetter-Pruneda I."/>
            <person name="McKenzie S.K."/>
            <person name="Li C."/>
            <person name="Hu H."/>
            <person name="Zhang G."/>
            <person name="Kronauer D.J."/>
        </authorList>
    </citation>
    <scope>NUCLEOTIDE SEQUENCE [LARGE SCALE GENOMIC DNA]</scope>
</reference>
<accession>A0A026WB37</accession>
<evidence type="ECO:0000313" key="1">
    <source>
        <dbReference type="EMBL" id="EZA52244.1"/>
    </source>
</evidence>
<dbReference type="AlphaFoldDB" id="A0A026WB37"/>
<gene>
    <name evidence="1" type="ORF">X777_08914</name>
</gene>
<evidence type="ECO:0000313" key="2">
    <source>
        <dbReference type="Proteomes" id="UP000053097"/>
    </source>
</evidence>
<dbReference type="EMBL" id="KK107347">
    <property type="protein sequence ID" value="EZA52244.1"/>
    <property type="molecule type" value="Genomic_DNA"/>
</dbReference>
<name>A0A026WB37_OOCBI</name>